<dbReference type="GeneID" id="39578510"/>
<keyword evidence="2" id="KW-1133">Transmembrane helix</keyword>
<dbReference type="Proteomes" id="UP000272025">
    <property type="component" value="Unassembled WGS sequence"/>
</dbReference>
<protein>
    <submittedName>
        <fullName evidence="3">Uncharacterized protein</fullName>
    </submittedName>
</protein>
<dbReference type="EMBL" id="ML119059">
    <property type="protein sequence ID" value="ROT36565.1"/>
    <property type="molecule type" value="Genomic_DNA"/>
</dbReference>
<evidence type="ECO:0000256" key="1">
    <source>
        <dbReference type="SAM" id="MobiDB-lite"/>
    </source>
</evidence>
<proteinExistence type="predicted"/>
<reference evidence="3 4" key="1">
    <citation type="journal article" date="2018" name="Mol. Ecol.">
        <title>The obligate alkalophilic soda-lake fungus Sodiomyces alkalinus has shifted to a protein diet.</title>
        <authorList>
            <person name="Grum-Grzhimaylo A.A."/>
            <person name="Falkoski D.L."/>
            <person name="van den Heuvel J."/>
            <person name="Valero-Jimenez C.A."/>
            <person name="Min B."/>
            <person name="Choi I.G."/>
            <person name="Lipzen A."/>
            <person name="Daum C.G."/>
            <person name="Aanen D.K."/>
            <person name="Tsang A."/>
            <person name="Henrissat B."/>
            <person name="Bilanenko E.N."/>
            <person name="de Vries R.P."/>
            <person name="van Kan J.A.L."/>
            <person name="Grigoriev I.V."/>
            <person name="Debets A.J.M."/>
        </authorList>
    </citation>
    <scope>NUCLEOTIDE SEQUENCE [LARGE SCALE GENOMIC DNA]</scope>
    <source>
        <strain evidence="3 4">F11</strain>
    </source>
</reference>
<feature type="compositionally biased region" description="Low complexity" evidence="1">
    <location>
        <begin position="119"/>
        <end position="133"/>
    </location>
</feature>
<dbReference type="STRING" id="1314773.A0A3N2PPZ1"/>
<feature type="region of interest" description="Disordered" evidence="1">
    <location>
        <begin position="211"/>
        <end position="469"/>
    </location>
</feature>
<feature type="transmembrane region" description="Helical" evidence="2">
    <location>
        <begin position="63"/>
        <end position="86"/>
    </location>
</feature>
<feature type="compositionally biased region" description="Basic and acidic residues" evidence="1">
    <location>
        <begin position="352"/>
        <end position="375"/>
    </location>
</feature>
<keyword evidence="4" id="KW-1185">Reference proteome</keyword>
<evidence type="ECO:0000313" key="4">
    <source>
        <dbReference type="Proteomes" id="UP000272025"/>
    </source>
</evidence>
<sequence>MAVALGPIAGATAFLSFSLTSKSSYENHDHSVHIARASDAENFSPNADSAEVLSDPDPAFLPIQVGAIAGAYGVSLVVVAFFILVLSKRRREILAAGDNETDFIEEDTKPLPPNLRIVPPTSPRSIPRSPVRTFSGSSPDRADLFFPSPQTPYIAPSPSSSACAPGVDLSVDQRVVATDRQMAQTQLEEMYKYVLEHEEAKQQGIILQDTPVLSTASRTSTSDQSSSTGMSRKEKNKPAQLNLSKEDKTQSRTSSILSALRSPRKKSGVKGMVISSPMMTPKSGTFPGPESQEMNTIPPRHYAPLPPPPPPPPPPVPSNQAPFGAVQQLRRPSQGQISPVSPGPSPESTQSIDERIGAHLAEKERRSRSAPRSETDPASASSETPLIGLPGSPKPSITRFPPLPSSPKPGATFQKKAPPSAVRTGGTLPLRAYEPAVASPTSSQTVTKQTVFARAGPLSPMTARTPGTAVPYSPYQPFTPCMPMTPSLVSRADRKRMKKLEPKTPTMELVQEDNDIW</sequence>
<accession>A0A3N2PPZ1</accession>
<feature type="compositionally biased region" description="Pro residues" evidence="1">
    <location>
        <begin position="304"/>
        <end position="317"/>
    </location>
</feature>
<name>A0A3N2PPZ1_SODAK</name>
<keyword evidence="2" id="KW-0472">Membrane</keyword>
<dbReference type="RefSeq" id="XP_028464371.1">
    <property type="nucleotide sequence ID" value="XM_028610032.1"/>
</dbReference>
<gene>
    <name evidence="3" type="ORF">SODALDRAFT_325884</name>
</gene>
<keyword evidence="2" id="KW-0812">Transmembrane</keyword>
<evidence type="ECO:0000313" key="3">
    <source>
        <dbReference type="EMBL" id="ROT36565.1"/>
    </source>
</evidence>
<feature type="compositionally biased region" description="Polar residues" evidence="1">
    <location>
        <begin position="330"/>
        <end position="339"/>
    </location>
</feature>
<organism evidence="3 4">
    <name type="scientific">Sodiomyces alkalinus (strain CBS 110278 / VKM F-3762 / F11)</name>
    <name type="common">Alkaliphilic filamentous fungus</name>
    <dbReference type="NCBI Taxonomy" id="1314773"/>
    <lineage>
        <taxon>Eukaryota</taxon>
        <taxon>Fungi</taxon>
        <taxon>Dikarya</taxon>
        <taxon>Ascomycota</taxon>
        <taxon>Pezizomycotina</taxon>
        <taxon>Sordariomycetes</taxon>
        <taxon>Hypocreomycetidae</taxon>
        <taxon>Glomerellales</taxon>
        <taxon>Plectosphaerellaceae</taxon>
        <taxon>Sodiomyces</taxon>
    </lineage>
</organism>
<dbReference type="AlphaFoldDB" id="A0A3N2PPZ1"/>
<feature type="compositionally biased region" description="Low complexity" evidence="1">
    <location>
        <begin position="214"/>
        <end position="230"/>
    </location>
</feature>
<dbReference type="OrthoDB" id="4524805at2759"/>
<evidence type="ECO:0000256" key="2">
    <source>
        <dbReference type="SAM" id="Phobius"/>
    </source>
</evidence>
<feature type="region of interest" description="Disordered" evidence="1">
    <location>
        <begin position="119"/>
        <end position="140"/>
    </location>
</feature>
<feature type="compositionally biased region" description="Polar residues" evidence="1">
    <location>
        <begin position="439"/>
        <end position="450"/>
    </location>
</feature>